<dbReference type="SMART" id="SM00409">
    <property type="entry name" value="IG"/>
    <property type="match status" value="5"/>
</dbReference>
<dbReference type="SMART" id="SM00408">
    <property type="entry name" value="IGc2"/>
    <property type="match status" value="4"/>
</dbReference>
<feature type="domain" description="Ig-like" evidence="2">
    <location>
        <begin position="289"/>
        <end position="376"/>
    </location>
</feature>
<accession>A0ABM0ZXX0</accession>
<evidence type="ECO:0000259" key="2">
    <source>
        <dbReference type="PROSITE" id="PS50835"/>
    </source>
</evidence>
<dbReference type="InterPro" id="IPR003598">
    <property type="entry name" value="Ig_sub2"/>
</dbReference>
<feature type="compositionally biased region" description="Polar residues" evidence="1">
    <location>
        <begin position="1050"/>
        <end position="1061"/>
    </location>
</feature>
<dbReference type="GeneID" id="101859562"/>
<dbReference type="PROSITE" id="PS50835">
    <property type="entry name" value="IG_LIKE"/>
    <property type="match status" value="4"/>
</dbReference>
<name>A0ABM0ZXX0_APLCA</name>
<sequence>MSSEPEFKVSSFEQRLMHEIDYRDGKVRLQSETETEYDTDYPEERVTSSSAQAPEIVQPLKDFRLIEGTDVTFVAKVTGKPRPKIAWYKDGKRVKSSTRYEIKYTQDGYCTLRIRSGLASDTGHYTVLAVNSVGKTTCSGQLFVDVVGNIDATSFVSPETLHRIMRRDSLRGSRRGPEDEGGVYETISKPEFKKVPEDLQVREGNPVRLDCLVTGRPAPELFWYRNGVQVHSNDNHKIVVNENGVHSLLIMSAARQDSGTYTCIAKNRGGEDTFTVNLNVLEREKMQPPKFIDRMQNFTVGEGQAVTLTCLATGVPTPMMSWQKDGRMLSELDYRIETDGGRSSLHIDNAELTDSAWFQCSAANVTGQATTRAKLSVQPDVSRLMMEPQTQTQAPARRVVSPPHYEIQPTGPVQQISYVDERDSAVLRLIKEEELKRTQPREPPVTARPAPPPVAAKPSVPVAPAPTPETTTPMLTEAEEEEEEYQRRSVAEARMLFSRPDQTPPPVAKKATPPVHRPVPPPAPKPAPPPAAKPAPPSKPSKPITVLFRPREPSPSYDIHKTGPVQLISYASDSERGYLRLLDETDLPRAGAPTEGVEPEPRYISETKKEFEPQLKPVTAIIKVPPPPVAPKPKPQSVVSSATPTATDVTPELKPFEAVIPVQPKPKPQPKEFREDQDSAVREYIRREGEAPPVEDLYDKEKQRPPRFKTHITDLSLRENDAAHFECKLLPLGDPTMKVEWFKDGEPLHHGTRYKPTYDFGFVTLDIMWVYEEDSGVYECRASNNYGEDSTSATITCTPLRSIIMETQLPGEGAVRLQEMEEHWRSHMTVEVKAPEEAQVKAPPSIDLRPEPVETGEGEPAKFLVKVGGFPRPRVSWWINESLIVGGTRFKLTYDGMMHHMEIPRVREYDAGQIRVVAKNSEGEEECTTQLTVLPKEDWRARLKQAPKGEIEIEIERRKRIELRTVELDKALKKPKATEFELRQLERTAETKVRVQKDTEVVMAEQQYISVHTQLRHTDGSVVSEPVHVERARLVPLDQGSSPGEDKQVVEQQVTLQRGEP</sequence>
<feature type="region of interest" description="Disordered" evidence="1">
    <location>
        <begin position="622"/>
        <end position="648"/>
    </location>
</feature>
<dbReference type="Proteomes" id="UP000694888">
    <property type="component" value="Unplaced"/>
</dbReference>
<proteinExistence type="predicted"/>
<dbReference type="InterPro" id="IPR003599">
    <property type="entry name" value="Ig_sub"/>
</dbReference>
<feature type="region of interest" description="Disordered" evidence="1">
    <location>
        <begin position="387"/>
        <end position="411"/>
    </location>
</feature>
<organism evidence="3 4">
    <name type="scientific">Aplysia californica</name>
    <name type="common">California sea hare</name>
    <dbReference type="NCBI Taxonomy" id="6500"/>
    <lineage>
        <taxon>Eukaryota</taxon>
        <taxon>Metazoa</taxon>
        <taxon>Spiralia</taxon>
        <taxon>Lophotrochozoa</taxon>
        <taxon>Mollusca</taxon>
        <taxon>Gastropoda</taxon>
        <taxon>Heterobranchia</taxon>
        <taxon>Euthyneura</taxon>
        <taxon>Tectipleura</taxon>
        <taxon>Aplysiida</taxon>
        <taxon>Aplysioidea</taxon>
        <taxon>Aplysiidae</taxon>
        <taxon>Aplysia</taxon>
    </lineage>
</organism>
<feature type="compositionally biased region" description="Pro residues" evidence="1">
    <location>
        <begin position="624"/>
        <end position="634"/>
    </location>
</feature>
<feature type="domain" description="Ig-like" evidence="2">
    <location>
        <begin position="190"/>
        <end position="277"/>
    </location>
</feature>
<keyword evidence="3" id="KW-1185">Reference proteome</keyword>
<dbReference type="Gene3D" id="2.60.40.10">
    <property type="entry name" value="Immunoglobulins"/>
    <property type="match status" value="5"/>
</dbReference>
<evidence type="ECO:0000313" key="4">
    <source>
        <dbReference type="RefSeq" id="XP_012936767.2"/>
    </source>
</evidence>
<dbReference type="InterPro" id="IPR013783">
    <property type="entry name" value="Ig-like_fold"/>
</dbReference>
<dbReference type="PANTHER" id="PTHR47633">
    <property type="entry name" value="IMMUNOGLOBULIN"/>
    <property type="match status" value="1"/>
</dbReference>
<feature type="region of interest" description="Disordered" evidence="1">
    <location>
        <begin position="1037"/>
        <end position="1061"/>
    </location>
</feature>
<dbReference type="Pfam" id="PF07679">
    <property type="entry name" value="I-set"/>
    <property type="match status" value="5"/>
</dbReference>
<evidence type="ECO:0000256" key="1">
    <source>
        <dbReference type="SAM" id="MobiDB-lite"/>
    </source>
</evidence>
<dbReference type="InterPro" id="IPR007110">
    <property type="entry name" value="Ig-like_dom"/>
</dbReference>
<dbReference type="InterPro" id="IPR013098">
    <property type="entry name" value="Ig_I-set"/>
</dbReference>
<feature type="region of interest" description="Disordered" evidence="1">
    <location>
        <begin position="584"/>
        <end position="603"/>
    </location>
</feature>
<feature type="region of interest" description="Disordered" evidence="1">
    <location>
        <begin position="432"/>
        <end position="566"/>
    </location>
</feature>
<dbReference type="SUPFAM" id="SSF48726">
    <property type="entry name" value="Immunoglobulin"/>
    <property type="match status" value="5"/>
</dbReference>
<dbReference type="PRINTS" id="PR01217">
    <property type="entry name" value="PRICHEXTENSN"/>
</dbReference>
<dbReference type="RefSeq" id="XP_012936767.2">
    <property type="nucleotide sequence ID" value="XM_013081313.2"/>
</dbReference>
<protein>
    <submittedName>
        <fullName evidence="4">Palladin</fullName>
    </submittedName>
</protein>
<feature type="compositionally biased region" description="Pro residues" evidence="1">
    <location>
        <begin position="449"/>
        <end position="467"/>
    </location>
</feature>
<feature type="compositionally biased region" description="Pro residues" evidence="1">
    <location>
        <begin position="515"/>
        <end position="540"/>
    </location>
</feature>
<evidence type="ECO:0000313" key="3">
    <source>
        <dbReference type="Proteomes" id="UP000694888"/>
    </source>
</evidence>
<feature type="non-terminal residue" evidence="4">
    <location>
        <position position="1061"/>
    </location>
</feature>
<reference evidence="4" key="1">
    <citation type="submission" date="2025-08" db="UniProtKB">
        <authorList>
            <consortium name="RefSeq"/>
        </authorList>
    </citation>
    <scope>IDENTIFICATION</scope>
</reference>
<feature type="domain" description="Ig-like" evidence="2">
    <location>
        <begin position="706"/>
        <end position="796"/>
    </location>
</feature>
<dbReference type="PANTHER" id="PTHR47633:SF4">
    <property type="entry name" value="MYOPALLADIN ISOFORM X1"/>
    <property type="match status" value="1"/>
</dbReference>
<gene>
    <name evidence="4" type="primary">LOC101859562</name>
</gene>
<feature type="domain" description="Ig-like" evidence="2">
    <location>
        <begin position="54"/>
        <end position="143"/>
    </location>
</feature>
<feature type="region of interest" description="Disordered" evidence="1">
    <location>
        <begin position="23"/>
        <end position="50"/>
    </location>
</feature>
<dbReference type="InterPro" id="IPR036179">
    <property type="entry name" value="Ig-like_dom_sf"/>
</dbReference>